<gene>
    <name evidence="1" type="ORF">QFC20_000318</name>
</gene>
<organism evidence="1 2">
    <name type="scientific">Naganishia adeliensis</name>
    <dbReference type="NCBI Taxonomy" id="92952"/>
    <lineage>
        <taxon>Eukaryota</taxon>
        <taxon>Fungi</taxon>
        <taxon>Dikarya</taxon>
        <taxon>Basidiomycota</taxon>
        <taxon>Agaricomycotina</taxon>
        <taxon>Tremellomycetes</taxon>
        <taxon>Filobasidiales</taxon>
        <taxon>Filobasidiaceae</taxon>
        <taxon>Naganishia</taxon>
    </lineage>
</organism>
<reference evidence="1" key="1">
    <citation type="submission" date="2023-04" db="EMBL/GenBank/DDBJ databases">
        <title>Draft Genome sequencing of Naganishia species isolated from polar environments using Oxford Nanopore Technology.</title>
        <authorList>
            <person name="Leo P."/>
            <person name="Venkateswaran K."/>
        </authorList>
    </citation>
    <scope>NUCLEOTIDE SEQUENCE</scope>
    <source>
        <strain evidence="1">MNA-CCFEE 5262</strain>
    </source>
</reference>
<keyword evidence="2" id="KW-1185">Reference proteome</keyword>
<dbReference type="Proteomes" id="UP001230649">
    <property type="component" value="Unassembled WGS sequence"/>
</dbReference>
<evidence type="ECO:0000313" key="2">
    <source>
        <dbReference type="Proteomes" id="UP001230649"/>
    </source>
</evidence>
<proteinExistence type="predicted"/>
<accession>A0ACC2WZG4</accession>
<dbReference type="EMBL" id="JASBWS010000002">
    <property type="protein sequence ID" value="KAJ9117175.1"/>
    <property type="molecule type" value="Genomic_DNA"/>
</dbReference>
<evidence type="ECO:0000313" key="1">
    <source>
        <dbReference type="EMBL" id="KAJ9117175.1"/>
    </source>
</evidence>
<protein>
    <submittedName>
        <fullName evidence="1">Uncharacterized protein</fullName>
    </submittedName>
</protein>
<name>A0ACC2WZG4_9TREE</name>
<sequence length="247" mass="27628">MAHQYTPEEQAAAYYAQQGYPTDPTPVASTSTYPAASTYVAPSYPAPMPASISGNYNTPFDPDHAQQASAYQYHDPASGEGHMGADGKWIPGPAGQRSKKKEGHQGKRETVIRKAGRKVWEDQTLLEWDPAWFRLFVGDLSNDVNDNTLNAAFAKYPSYIKCKVVRDRLSDKAKFGFIAFTDPEDFLKAWKEMDGKYVGNRPIRLMKVNEKQHGGIRKVNIGHRKAKELDKLAKNKGKPLNGRPTPW</sequence>
<comment type="caution">
    <text evidence="1">The sequence shown here is derived from an EMBL/GenBank/DDBJ whole genome shotgun (WGS) entry which is preliminary data.</text>
</comment>